<keyword evidence="2" id="KW-1185">Reference proteome</keyword>
<evidence type="ECO:0000313" key="2">
    <source>
        <dbReference type="Proteomes" id="UP000482800"/>
    </source>
</evidence>
<dbReference type="AlphaFoldDB" id="A0A6V8KFE6"/>
<gene>
    <name evidence="1" type="ORF">Phou_036350</name>
</gene>
<evidence type="ECO:0008006" key="3">
    <source>
        <dbReference type="Google" id="ProtNLM"/>
    </source>
</evidence>
<dbReference type="Proteomes" id="UP000482800">
    <property type="component" value="Unassembled WGS sequence"/>
</dbReference>
<reference evidence="1 2" key="1">
    <citation type="submission" date="2020-03" db="EMBL/GenBank/DDBJ databases">
        <title>Whole genome shotgun sequence of Phytohabitans houttuyneae NBRC 108639.</title>
        <authorList>
            <person name="Komaki H."/>
            <person name="Tamura T."/>
        </authorList>
    </citation>
    <scope>NUCLEOTIDE SEQUENCE [LARGE SCALE GENOMIC DNA]</scope>
    <source>
        <strain evidence="1 2">NBRC 108639</strain>
    </source>
</reference>
<reference evidence="1 2" key="2">
    <citation type="submission" date="2020-03" db="EMBL/GenBank/DDBJ databases">
        <authorList>
            <person name="Ichikawa N."/>
            <person name="Kimura A."/>
            <person name="Kitahashi Y."/>
            <person name="Uohara A."/>
        </authorList>
    </citation>
    <scope>NUCLEOTIDE SEQUENCE [LARGE SCALE GENOMIC DNA]</scope>
    <source>
        <strain evidence="1 2">NBRC 108639</strain>
    </source>
</reference>
<sequence length="92" mass="9763">MTVVVLGDHLPHPPDWVCTGCSKDWPCDPAREALATEFGAGAGVVTLGALMSMHLANATVDLTSVPPAELYERFIAWTRPVPLDAPSPVEVP</sequence>
<proteinExistence type="predicted"/>
<dbReference type="RefSeq" id="WP_246273598.1">
    <property type="nucleotide sequence ID" value="NZ_BAABGO010000001.1"/>
</dbReference>
<dbReference type="EMBL" id="BLPF01000001">
    <property type="protein sequence ID" value="GFJ79455.1"/>
    <property type="molecule type" value="Genomic_DNA"/>
</dbReference>
<name>A0A6V8KFE6_9ACTN</name>
<organism evidence="1 2">
    <name type="scientific">Phytohabitans houttuyneae</name>
    <dbReference type="NCBI Taxonomy" id="1076126"/>
    <lineage>
        <taxon>Bacteria</taxon>
        <taxon>Bacillati</taxon>
        <taxon>Actinomycetota</taxon>
        <taxon>Actinomycetes</taxon>
        <taxon>Micromonosporales</taxon>
        <taxon>Micromonosporaceae</taxon>
    </lineage>
</organism>
<protein>
    <recommendedName>
        <fullName evidence="3">Flavin reductase</fullName>
    </recommendedName>
</protein>
<accession>A0A6V8KFE6</accession>
<comment type="caution">
    <text evidence="1">The sequence shown here is derived from an EMBL/GenBank/DDBJ whole genome shotgun (WGS) entry which is preliminary data.</text>
</comment>
<evidence type="ECO:0000313" key="1">
    <source>
        <dbReference type="EMBL" id="GFJ79455.1"/>
    </source>
</evidence>